<name>A0A1H9UD33_9FIRM</name>
<dbReference type="InterPro" id="IPR000073">
    <property type="entry name" value="AB_hydrolase_1"/>
</dbReference>
<proteinExistence type="predicted"/>
<dbReference type="PANTHER" id="PTHR46438:SF2">
    <property type="entry name" value="ALPHA_BETA-HYDROLASES SUPERFAMILY PROTEIN"/>
    <property type="match status" value="1"/>
</dbReference>
<dbReference type="Proteomes" id="UP000182471">
    <property type="component" value="Unassembled WGS sequence"/>
</dbReference>
<dbReference type="InterPro" id="IPR029058">
    <property type="entry name" value="AB_hydrolase_fold"/>
</dbReference>
<protein>
    <submittedName>
        <fullName evidence="2">Pimeloyl-ACP methyl ester carboxylesterase</fullName>
    </submittedName>
</protein>
<dbReference type="RefSeq" id="WP_074730892.1">
    <property type="nucleotide sequence ID" value="NZ_FOGW01000027.1"/>
</dbReference>
<dbReference type="AlphaFoldDB" id="A0A1H9UD33"/>
<reference evidence="3" key="1">
    <citation type="submission" date="2016-10" db="EMBL/GenBank/DDBJ databases">
        <authorList>
            <person name="Varghese N."/>
            <person name="Submissions S."/>
        </authorList>
    </citation>
    <scope>NUCLEOTIDE SEQUENCE [LARGE SCALE GENOMIC DNA]</scope>
    <source>
        <strain evidence="3">S1b</strain>
    </source>
</reference>
<dbReference type="Pfam" id="PF00561">
    <property type="entry name" value="Abhydrolase_1"/>
    <property type="match status" value="1"/>
</dbReference>
<evidence type="ECO:0000313" key="3">
    <source>
        <dbReference type="Proteomes" id="UP000182471"/>
    </source>
</evidence>
<dbReference type="EMBL" id="FOGW01000027">
    <property type="protein sequence ID" value="SES07158.1"/>
    <property type="molecule type" value="Genomic_DNA"/>
</dbReference>
<evidence type="ECO:0000259" key="1">
    <source>
        <dbReference type="Pfam" id="PF00561"/>
    </source>
</evidence>
<keyword evidence="3" id="KW-1185">Reference proteome</keyword>
<organism evidence="2 3">
    <name type="scientific">Lachnobacterium bovis</name>
    <dbReference type="NCBI Taxonomy" id="140626"/>
    <lineage>
        <taxon>Bacteria</taxon>
        <taxon>Bacillati</taxon>
        <taxon>Bacillota</taxon>
        <taxon>Clostridia</taxon>
        <taxon>Lachnospirales</taxon>
        <taxon>Lachnospiraceae</taxon>
        <taxon>Lachnobacterium</taxon>
    </lineage>
</organism>
<dbReference type="SUPFAM" id="SSF53474">
    <property type="entry name" value="alpha/beta-Hydrolases"/>
    <property type="match status" value="1"/>
</dbReference>
<evidence type="ECO:0000313" key="2">
    <source>
        <dbReference type="EMBL" id="SES07158.1"/>
    </source>
</evidence>
<accession>A0A1H9UD33</accession>
<dbReference type="PANTHER" id="PTHR46438">
    <property type="entry name" value="ALPHA/BETA-HYDROLASES SUPERFAMILY PROTEIN"/>
    <property type="match status" value="1"/>
</dbReference>
<gene>
    <name evidence="2" type="ORF">SAMN02910429_02041</name>
</gene>
<feature type="domain" description="AB hydrolase-1" evidence="1">
    <location>
        <begin position="61"/>
        <end position="166"/>
    </location>
</feature>
<dbReference type="Gene3D" id="3.40.50.1820">
    <property type="entry name" value="alpha/beta hydrolase"/>
    <property type="match status" value="1"/>
</dbReference>
<sequence>MKKFTKKFLFFSTLAIASIEGYNKYISYKSNEELKDSSVDGDFYDYKYGNVYYTKRGHGDPILLIHDLNPMASSKEWEKLSHALENKYTVYTIDLLGCGLSDRPNLTYTNYFFVQLISSFIKNIINSETIVVASHFSSTFVAMANKLEPDLFKQIYLINPVSPMQTIGKISYLEKLKKKFINTPVLGTFIYNITFSKKNIINAFKLGYFYDYTKVDSNLIDVFHSNSHYDNSAGKYLYSSMISNYLDANLGLAFDNSKTPTTIISSRNNFEANELFNNLTRNVENIDLITLSNCKLLPHWENPMKIVKLINK</sequence>